<evidence type="ECO:0000313" key="3">
    <source>
        <dbReference type="Proteomes" id="UP001159363"/>
    </source>
</evidence>
<dbReference type="InterPro" id="IPR036397">
    <property type="entry name" value="RNaseH_sf"/>
</dbReference>
<comment type="caution">
    <text evidence="2">The sequence shown here is derived from an EMBL/GenBank/DDBJ whole genome shotgun (WGS) entry which is preliminary data.</text>
</comment>
<reference evidence="2 3" key="1">
    <citation type="submission" date="2023-02" db="EMBL/GenBank/DDBJ databases">
        <title>LHISI_Scaffold_Assembly.</title>
        <authorList>
            <person name="Stuart O.P."/>
            <person name="Cleave R."/>
            <person name="Magrath M.J.L."/>
            <person name="Mikheyev A.S."/>
        </authorList>
    </citation>
    <scope>NUCLEOTIDE SEQUENCE [LARGE SCALE GENOMIC DNA]</scope>
    <source>
        <strain evidence="2">Daus_M_001</strain>
        <tissue evidence="2">Leg muscle</tissue>
    </source>
</reference>
<evidence type="ECO:0008006" key="4">
    <source>
        <dbReference type="Google" id="ProtNLM"/>
    </source>
</evidence>
<dbReference type="PANTHER" id="PTHR10492:SF57">
    <property type="entry name" value="ATP-DEPENDENT DNA HELICASE"/>
    <property type="match status" value="1"/>
</dbReference>
<feature type="compositionally biased region" description="Basic and acidic residues" evidence="1">
    <location>
        <begin position="715"/>
        <end position="728"/>
    </location>
</feature>
<dbReference type="PANTHER" id="PTHR10492">
    <property type="match status" value="1"/>
</dbReference>
<dbReference type="EMBL" id="JARBHB010000009">
    <property type="protein sequence ID" value="KAJ8875134.1"/>
    <property type="molecule type" value="Genomic_DNA"/>
</dbReference>
<sequence>MAGRRLCPKRLQRVIGMPTDECSGAQYWQIHGNHGNPRDVCQLAGCWTVPFLGDFHWLWSRSIVSPRNDTDNEINNLIIQRVPGQVKTYKSIDTVTNVDDVVHFPQDFLNSLNPSGLPPHELSLKVARRGLPRGPLGHSTVAAGGEEGGDVGEGSRACLRAGRSRQSRGGARGEWLALLVAFVVSFAEVVGKRGGCGSRGGNASVVGRRRTGPRVRADGLSLRAGETGYPRENSQTNGIVRHDSHMRKSGVTRPAIETGSPWWVANRSATAAPRALDVPNLIQLCYCRRESATSRANLHELQIAKVNGIGAKRGESLHIGRHNLVLPYTIMWTGTYCTSATCLTSFEVALEVIRGSLPAMRQTGNNMSHLSSKCCYDACIITGDEACTRMMRTRSHEWRGLIPLNNEFLSAGKSETGEHGATLNARPVENGRPLRKPADQRHCTGIEPGSPGWQGIRRPGLLRLWVNPETVEVCQSLGVSPDLNPIEHLWDELDRQVKARQARPKSIAQLVEWLQEEWRRIPVDVLQTLVESMPDRLAAVIAPRGGPTRFKRVNRVRFPAGSLSDFRMSESCRTVCWWGFFSGFSRFPRPFIQALLRTNLNSSSLASLELDNKSHPNISTPPRLSEAYHSIYATGESGSLADLHGNEEYTRVAKLEVKNKLVTVTTASEQTADARIYRGLWFLVYMSKNTRNLLYSTCSLHVVVGDNYLQISHASTERGEREIPEKTRRPAASSGTIPTCEYPGVTRPAIEPGPHRWEVRRLTSQPPRPRTP</sequence>
<evidence type="ECO:0000313" key="2">
    <source>
        <dbReference type="EMBL" id="KAJ8875134.1"/>
    </source>
</evidence>
<dbReference type="Gene3D" id="3.30.420.10">
    <property type="entry name" value="Ribonuclease H-like superfamily/Ribonuclease H"/>
    <property type="match status" value="1"/>
</dbReference>
<keyword evidence="3" id="KW-1185">Reference proteome</keyword>
<evidence type="ECO:0000256" key="1">
    <source>
        <dbReference type="SAM" id="MobiDB-lite"/>
    </source>
</evidence>
<accession>A0ABQ9GSX4</accession>
<feature type="region of interest" description="Disordered" evidence="1">
    <location>
        <begin position="715"/>
        <end position="772"/>
    </location>
</feature>
<name>A0ABQ9GSX4_9NEOP</name>
<organism evidence="2 3">
    <name type="scientific">Dryococelus australis</name>
    <dbReference type="NCBI Taxonomy" id="614101"/>
    <lineage>
        <taxon>Eukaryota</taxon>
        <taxon>Metazoa</taxon>
        <taxon>Ecdysozoa</taxon>
        <taxon>Arthropoda</taxon>
        <taxon>Hexapoda</taxon>
        <taxon>Insecta</taxon>
        <taxon>Pterygota</taxon>
        <taxon>Neoptera</taxon>
        <taxon>Polyneoptera</taxon>
        <taxon>Phasmatodea</taxon>
        <taxon>Verophasmatodea</taxon>
        <taxon>Anareolatae</taxon>
        <taxon>Phasmatidae</taxon>
        <taxon>Eurycanthinae</taxon>
        <taxon>Dryococelus</taxon>
    </lineage>
</organism>
<gene>
    <name evidence="2" type="ORF">PR048_023027</name>
</gene>
<proteinExistence type="predicted"/>
<protein>
    <recommendedName>
        <fullName evidence="4">ATP-dependent DNA helicase</fullName>
    </recommendedName>
</protein>
<dbReference type="Proteomes" id="UP001159363">
    <property type="component" value="Chromosome 8"/>
</dbReference>